<dbReference type="EMBL" id="JAUOZS010000001">
    <property type="protein sequence ID" value="MDT8901130.1"/>
    <property type="molecule type" value="Genomic_DNA"/>
</dbReference>
<protein>
    <submittedName>
        <fullName evidence="1">Helix-turn-helix transcriptional regulator</fullName>
    </submittedName>
</protein>
<accession>A0ABU3NWE3</accession>
<dbReference type="RefSeq" id="WP_413779654.1">
    <property type="nucleotide sequence ID" value="NZ_JAUOZS010000001.1"/>
</dbReference>
<evidence type="ECO:0000313" key="1">
    <source>
        <dbReference type="EMBL" id="MDT8901130.1"/>
    </source>
</evidence>
<proteinExistence type="predicted"/>
<reference evidence="1 2" key="1">
    <citation type="submission" date="2023-07" db="EMBL/GenBank/DDBJ databases">
        <title>The novel representative of Negativicutes class, Anaeroselena agilis gen. nov. sp. nov.</title>
        <authorList>
            <person name="Prokofeva M.I."/>
            <person name="Elcheninov A.G."/>
            <person name="Klyukina A."/>
            <person name="Kublanov I.V."/>
            <person name="Frolov E.N."/>
            <person name="Podosokorskaya O.A."/>
        </authorList>
    </citation>
    <scope>NUCLEOTIDE SEQUENCE [LARGE SCALE GENOMIC DNA]</scope>
    <source>
        <strain evidence="1 2">4137-cl</strain>
    </source>
</reference>
<evidence type="ECO:0000313" key="2">
    <source>
        <dbReference type="Proteomes" id="UP001254848"/>
    </source>
</evidence>
<gene>
    <name evidence="1" type="ORF">Q4T40_07765</name>
</gene>
<dbReference type="Proteomes" id="UP001254848">
    <property type="component" value="Unassembled WGS sequence"/>
</dbReference>
<dbReference type="SUPFAM" id="SSF47413">
    <property type="entry name" value="lambda repressor-like DNA-binding domains"/>
    <property type="match status" value="1"/>
</dbReference>
<keyword evidence="2" id="KW-1185">Reference proteome</keyword>
<comment type="caution">
    <text evidence="1">The sequence shown here is derived from an EMBL/GenBank/DDBJ whole genome shotgun (WGS) entry which is preliminary data.</text>
</comment>
<sequence>MQCSFGKLCAKARDDAGFTQESAEPLLLVSVRSISDYERGVTPVPEDVVLRMMDAYHARWLGYAYLQQTNRVGQAILPAITVDRHFAQSILNLRVEMKHVGAVQDEIDEIGMDGHVDHHEHPRWLMCAKELHELAGTLFAVLLSPLHKEKDRSRAA</sequence>
<organism evidence="1 2">
    <name type="scientific">Anaeroselena agilis</name>
    <dbReference type="NCBI Taxonomy" id="3063788"/>
    <lineage>
        <taxon>Bacteria</taxon>
        <taxon>Bacillati</taxon>
        <taxon>Bacillota</taxon>
        <taxon>Negativicutes</taxon>
        <taxon>Acetonemataceae</taxon>
        <taxon>Anaeroselena</taxon>
    </lineage>
</organism>
<name>A0ABU3NWE3_9FIRM</name>
<dbReference type="Pfam" id="PF13560">
    <property type="entry name" value="HTH_31"/>
    <property type="match status" value="1"/>
</dbReference>
<dbReference type="InterPro" id="IPR001387">
    <property type="entry name" value="Cro/C1-type_HTH"/>
</dbReference>
<dbReference type="Gene3D" id="1.10.260.40">
    <property type="entry name" value="lambda repressor-like DNA-binding domains"/>
    <property type="match status" value="1"/>
</dbReference>
<dbReference type="CDD" id="cd00093">
    <property type="entry name" value="HTH_XRE"/>
    <property type="match status" value="1"/>
</dbReference>
<dbReference type="InterPro" id="IPR010982">
    <property type="entry name" value="Lambda_DNA-bd_dom_sf"/>
</dbReference>